<dbReference type="InterPro" id="IPR002402">
    <property type="entry name" value="Cyt_P450_E_grp-II"/>
</dbReference>
<protein>
    <recommendedName>
        <fullName evidence="10">Cytochrome P450 family protein</fullName>
    </recommendedName>
</protein>
<proteinExistence type="inferred from homology"/>
<keyword evidence="5" id="KW-0560">Oxidoreductase</keyword>
<dbReference type="GO" id="GO:0004497">
    <property type="term" value="F:monooxygenase activity"/>
    <property type="evidence" value="ECO:0007669"/>
    <property type="project" value="UniProtKB-KW"/>
</dbReference>
<dbReference type="Proteomes" id="UP000270924">
    <property type="component" value="Unassembled WGS sequence"/>
</dbReference>
<dbReference type="InterPro" id="IPR001128">
    <property type="entry name" value="Cyt_P450"/>
</dbReference>
<comment type="similarity">
    <text evidence="2">Belongs to the cytochrome P450 family.</text>
</comment>
<name>A0A3P7GKS3_WUCBA</name>
<dbReference type="InterPro" id="IPR036396">
    <property type="entry name" value="Cyt_P450_sf"/>
</dbReference>
<dbReference type="GO" id="GO:0016705">
    <property type="term" value="F:oxidoreductase activity, acting on paired donors, with incorporation or reduction of molecular oxygen"/>
    <property type="evidence" value="ECO:0007669"/>
    <property type="project" value="InterPro"/>
</dbReference>
<dbReference type="PRINTS" id="PR00464">
    <property type="entry name" value="EP450II"/>
</dbReference>
<dbReference type="Gene3D" id="1.10.630.10">
    <property type="entry name" value="Cytochrome P450"/>
    <property type="match status" value="1"/>
</dbReference>
<keyword evidence="3" id="KW-0349">Heme</keyword>
<keyword evidence="7" id="KW-0503">Monooxygenase</keyword>
<dbReference type="Pfam" id="PF00067">
    <property type="entry name" value="p450"/>
    <property type="match status" value="1"/>
</dbReference>
<keyword evidence="4" id="KW-0479">Metal-binding</keyword>
<dbReference type="GO" id="GO:0020037">
    <property type="term" value="F:heme binding"/>
    <property type="evidence" value="ECO:0007669"/>
    <property type="project" value="InterPro"/>
</dbReference>
<keyword evidence="6" id="KW-0408">Iron</keyword>
<dbReference type="SUPFAM" id="SSF48264">
    <property type="entry name" value="Cytochrome P450"/>
    <property type="match status" value="1"/>
</dbReference>
<evidence type="ECO:0000256" key="2">
    <source>
        <dbReference type="ARBA" id="ARBA00010617"/>
    </source>
</evidence>
<dbReference type="InterPro" id="IPR050196">
    <property type="entry name" value="Cytochrome_P450_Monoox"/>
</dbReference>
<evidence type="ECO:0000256" key="7">
    <source>
        <dbReference type="ARBA" id="ARBA00023033"/>
    </source>
</evidence>
<evidence type="ECO:0000313" key="8">
    <source>
        <dbReference type="EMBL" id="VDM23288.1"/>
    </source>
</evidence>
<gene>
    <name evidence="8" type="ORF">WBA_LOCUS12922</name>
</gene>
<feature type="non-terminal residue" evidence="8">
    <location>
        <position position="216"/>
    </location>
</feature>
<dbReference type="OrthoDB" id="1470350at2759"/>
<evidence type="ECO:0000313" key="9">
    <source>
        <dbReference type="Proteomes" id="UP000270924"/>
    </source>
</evidence>
<evidence type="ECO:0000256" key="5">
    <source>
        <dbReference type="ARBA" id="ARBA00023002"/>
    </source>
</evidence>
<comment type="cofactor">
    <cofactor evidence="1">
        <name>heme</name>
        <dbReference type="ChEBI" id="CHEBI:30413"/>
    </cofactor>
</comment>
<organism evidence="8 9">
    <name type="scientific">Wuchereria bancrofti</name>
    <dbReference type="NCBI Taxonomy" id="6293"/>
    <lineage>
        <taxon>Eukaryota</taxon>
        <taxon>Metazoa</taxon>
        <taxon>Ecdysozoa</taxon>
        <taxon>Nematoda</taxon>
        <taxon>Chromadorea</taxon>
        <taxon>Rhabditida</taxon>
        <taxon>Spirurina</taxon>
        <taxon>Spiruromorpha</taxon>
        <taxon>Filarioidea</taxon>
        <taxon>Onchocercidae</taxon>
        <taxon>Wuchereria</taxon>
    </lineage>
</organism>
<dbReference type="PANTHER" id="PTHR24291:SF146">
    <property type="entry name" value="CYTOCHROME P450"/>
    <property type="match status" value="1"/>
</dbReference>
<evidence type="ECO:0000256" key="3">
    <source>
        <dbReference type="ARBA" id="ARBA00022617"/>
    </source>
</evidence>
<accession>A0A3P7GKS3</accession>
<evidence type="ECO:0000256" key="1">
    <source>
        <dbReference type="ARBA" id="ARBA00001971"/>
    </source>
</evidence>
<dbReference type="GO" id="GO:0005506">
    <property type="term" value="F:iron ion binding"/>
    <property type="evidence" value="ECO:0007669"/>
    <property type="project" value="InterPro"/>
</dbReference>
<evidence type="ECO:0000256" key="6">
    <source>
        <dbReference type="ARBA" id="ARBA00023004"/>
    </source>
</evidence>
<dbReference type="AlphaFoldDB" id="A0A3P7GKS3"/>
<keyword evidence="9" id="KW-1185">Reference proteome</keyword>
<dbReference type="OMA" id="SIFSECA"/>
<dbReference type="InParanoid" id="A0A3P7GKS3"/>
<reference evidence="8 9" key="1">
    <citation type="submission" date="2018-11" db="EMBL/GenBank/DDBJ databases">
        <authorList>
            <consortium name="Pathogen Informatics"/>
        </authorList>
    </citation>
    <scope>NUCLEOTIDE SEQUENCE [LARGE SCALE GENOMIC DNA]</scope>
</reference>
<evidence type="ECO:0000256" key="4">
    <source>
        <dbReference type="ARBA" id="ARBA00022723"/>
    </source>
</evidence>
<sequence length="216" mass="25529">MKKMLIVQLLMLIIALILIIRYGSEIRQKIKEKWRFIRLVNQLPGPTLLEMLGELLRFKMDSEQFTYQMEAIFRKYAYQNDHGIVCFWFGLRPMLLLARSTSAKVILENTKLTSKSDDYDIFKRLVGDGLLSASGETWFKARRMLTPAFHFNILRRHMDIFNEQTKIYKYCDTNETFDLLPYLRRYGMDVVAETTMGISIDAQNCSNDQYYETLEI</sequence>
<evidence type="ECO:0008006" key="10">
    <source>
        <dbReference type="Google" id="ProtNLM"/>
    </source>
</evidence>
<dbReference type="EMBL" id="UYWW01013297">
    <property type="protein sequence ID" value="VDM23288.1"/>
    <property type="molecule type" value="Genomic_DNA"/>
</dbReference>
<dbReference type="PANTHER" id="PTHR24291">
    <property type="entry name" value="CYTOCHROME P450 FAMILY 4"/>
    <property type="match status" value="1"/>
</dbReference>